<dbReference type="InterPro" id="IPR036513">
    <property type="entry name" value="STAS_dom_sf"/>
</dbReference>
<dbReference type="Proteomes" id="UP000017837">
    <property type="component" value="Unassembled WGS sequence"/>
</dbReference>
<dbReference type="STRING" id="1121022.GCA_000376105_03193"/>
<organism evidence="2 3">
    <name type="scientific">Asticcacaulis benevestitus DSM 16100 = ATCC BAA-896</name>
    <dbReference type="NCBI Taxonomy" id="1121022"/>
    <lineage>
        <taxon>Bacteria</taxon>
        <taxon>Pseudomonadati</taxon>
        <taxon>Pseudomonadota</taxon>
        <taxon>Alphaproteobacteria</taxon>
        <taxon>Caulobacterales</taxon>
        <taxon>Caulobacteraceae</taxon>
        <taxon>Asticcacaulis</taxon>
    </lineage>
</organism>
<sequence>METHILKTQKISLAAIIDTVATHDLKSELLIPYRAGTALSLDASAVERIGTPGLQLLRSAANSFEGAGFAFTITAPSHAFLSALKDAALDGANTVRTDAGTL</sequence>
<dbReference type="Gene3D" id="3.30.750.24">
    <property type="entry name" value="STAS domain"/>
    <property type="match status" value="1"/>
</dbReference>
<dbReference type="Pfam" id="PF13466">
    <property type="entry name" value="STAS_2"/>
    <property type="match status" value="1"/>
</dbReference>
<dbReference type="SUPFAM" id="SSF52091">
    <property type="entry name" value="SpoIIaa-like"/>
    <property type="match status" value="1"/>
</dbReference>
<evidence type="ECO:0000313" key="3">
    <source>
        <dbReference type="Proteomes" id="UP000017837"/>
    </source>
</evidence>
<evidence type="ECO:0000259" key="1">
    <source>
        <dbReference type="Pfam" id="PF13466"/>
    </source>
</evidence>
<dbReference type="AlphaFoldDB" id="V4RNI9"/>
<keyword evidence="3" id="KW-1185">Reference proteome</keyword>
<dbReference type="EMBL" id="AWGB01000010">
    <property type="protein sequence ID" value="ESQ92803.1"/>
    <property type="molecule type" value="Genomic_DNA"/>
</dbReference>
<proteinExistence type="predicted"/>
<protein>
    <recommendedName>
        <fullName evidence="1">MlaB-like STAS domain-containing protein</fullName>
    </recommendedName>
</protein>
<dbReference type="InterPro" id="IPR058548">
    <property type="entry name" value="MlaB-like_STAS"/>
</dbReference>
<accession>V4RNI9</accession>
<dbReference type="PATRIC" id="fig|1121022.4.peg.1355"/>
<gene>
    <name evidence="2" type="ORF">ABENE_06795</name>
</gene>
<name>V4RNI9_9CAUL</name>
<reference evidence="2 3" key="1">
    <citation type="journal article" date="2014" name="Nature">
        <title>Sequential evolution of bacterial morphology by co-option of a developmental regulator.</title>
        <authorList>
            <person name="Jiang C."/>
            <person name="Brown P.J."/>
            <person name="Ducret A."/>
            <person name="Brun Y.V."/>
        </authorList>
    </citation>
    <scope>NUCLEOTIDE SEQUENCE [LARGE SCALE GENOMIC DNA]</scope>
    <source>
        <strain evidence="2 3">DSM 16100</strain>
    </source>
</reference>
<comment type="caution">
    <text evidence="2">The sequence shown here is derived from an EMBL/GenBank/DDBJ whole genome shotgun (WGS) entry which is preliminary data.</text>
</comment>
<evidence type="ECO:0000313" key="2">
    <source>
        <dbReference type="EMBL" id="ESQ92803.1"/>
    </source>
</evidence>
<feature type="domain" description="MlaB-like STAS" evidence="1">
    <location>
        <begin position="11"/>
        <end position="85"/>
    </location>
</feature>